<dbReference type="SUPFAM" id="SSF52402">
    <property type="entry name" value="Adenine nucleotide alpha hydrolases-like"/>
    <property type="match status" value="1"/>
</dbReference>
<dbReference type="Pfam" id="PF00582">
    <property type="entry name" value="Usp"/>
    <property type="match status" value="1"/>
</dbReference>
<organism evidence="3 4">
    <name type="scientific">Thalassobacter stenotrophicus</name>
    <dbReference type="NCBI Taxonomy" id="266809"/>
    <lineage>
        <taxon>Bacteria</taxon>
        <taxon>Pseudomonadati</taxon>
        <taxon>Pseudomonadota</taxon>
        <taxon>Alphaproteobacteria</taxon>
        <taxon>Rhodobacterales</taxon>
        <taxon>Roseobacteraceae</taxon>
        <taxon>Thalassobacter</taxon>
    </lineage>
</organism>
<sequence>MRFATVLTVISNHQDIEIMTKTALPFARAHCSHLEVICVGMDATQPGVYFAGATSLVYDDGRLQAVEQAQALQSDANEALQTQGVLFDVQAAVVQPGTIGDMVAERSQFADIVILPPPYAPSRAAHAPTIVEAALFAGRAPVLITSDDIGQPERIVLAWNQSREAVAAARHALPFFAAAKRTDVLIVDPPRHSATQGDPGGNIARMLARHGGNPSVVIDVQTLPRVSDTLTRHVVDTEADLLVMGAYGHSRLREAVLGGATRRMLEQSEVPLLLAH</sequence>
<proteinExistence type="inferred from homology"/>
<dbReference type="RefSeq" id="WP_058122258.1">
    <property type="nucleotide sequence ID" value="NZ_CYRX01000007.1"/>
</dbReference>
<dbReference type="InterPro" id="IPR006016">
    <property type="entry name" value="UspA"/>
</dbReference>
<dbReference type="InterPro" id="IPR006015">
    <property type="entry name" value="Universal_stress_UspA"/>
</dbReference>
<protein>
    <submittedName>
        <fullName evidence="3">Universal stress protein family protein</fullName>
    </submittedName>
</protein>
<accession>A0A0P1EVT0</accession>
<feature type="domain" description="UspA" evidence="2">
    <location>
        <begin position="153"/>
        <end position="275"/>
    </location>
</feature>
<dbReference type="STRING" id="266809.PM03_07720"/>
<evidence type="ECO:0000313" key="3">
    <source>
        <dbReference type="EMBL" id="CUH58926.1"/>
    </source>
</evidence>
<dbReference type="CDD" id="cd00293">
    <property type="entry name" value="USP-like"/>
    <property type="match status" value="1"/>
</dbReference>
<comment type="similarity">
    <text evidence="1">Belongs to the universal stress protein A family.</text>
</comment>
<dbReference type="PRINTS" id="PR01438">
    <property type="entry name" value="UNVRSLSTRESS"/>
</dbReference>
<evidence type="ECO:0000313" key="4">
    <source>
        <dbReference type="Proteomes" id="UP000051298"/>
    </source>
</evidence>
<dbReference type="Proteomes" id="UP000051298">
    <property type="component" value="Unassembled WGS sequence"/>
</dbReference>
<evidence type="ECO:0000256" key="1">
    <source>
        <dbReference type="ARBA" id="ARBA00008791"/>
    </source>
</evidence>
<evidence type="ECO:0000259" key="2">
    <source>
        <dbReference type="Pfam" id="PF00582"/>
    </source>
</evidence>
<dbReference type="AlphaFoldDB" id="A0A0P1EVT0"/>
<gene>
    <name evidence="3" type="ORF">THS5294_00206</name>
</gene>
<name>A0A0P1EVT0_9RHOB</name>
<dbReference type="eggNOG" id="COG0589">
    <property type="taxonomic scope" value="Bacteria"/>
</dbReference>
<dbReference type="EMBL" id="CYRX01000007">
    <property type="protein sequence ID" value="CUH58926.1"/>
    <property type="molecule type" value="Genomic_DNA"/>
</dbReference>
<reference evidence="3 4" key="1">
    <citation type="submission" date="2015-09" db="EMBL/GenBank/DDBJ databases">
        <authorList>
            <consortium name="Swine Surveillance"/>
        </authorList>
    </citation>
    <scope>NUCLEOTIDE SEQUENCE [LARGE SCALE GENOMIC DNA]</scope>
    <source>
        <strain evidence="3 4">CECT 5294</strain>
    </source>
</reference>
<dbReference type="Gene3D" id="3.40.50.12370">
    <property type="match status" value="1"/>
</dbReference>